<feature type="transmembrane region" description="Helical" evidence="9">
    <location>
        <begin position="123"/>
        <end position="148"/>
    </location>
</feature>
<name>A0ABT8ZVB0_9SPHN</name>
<evidence type="ECO:0000256" key="1">
    <source>
        <dbReference type="ARBA" id="ARBA00004651"/>
    </source>
</evidence>
<gene>
    <name evidence="11" type="ORF">Q5H94_04125</name>
</gene>
<proteinExistence type="inferred from homology"/>
<sequence>MTDIATTLAPFLDPTAIALVGGGTALAVMFRTPFADLGRAIAALPTLVRGRFDADGLVEQVGNLSRIARRHGVIALDRTVIQDKDVRAAVAAIVDGRAPQDIEELLRHARRARIDRHVAAADVWAGAADVAPAMGMVGTLIGLVGMFVKMQDPAAIGASMAVALLATLYGALIANLIAAPVAARLRRQARGEAMERLRLEAPLIALAIREQPRPVSFVPADKVDAA</sequence>
<comment type="subcellular location">
    <subcellularLocation>
        <location evidence="1">Cell membrane</location>
        <topology evidence="1">Multi-pass membrane protein</topology>
    </subcellularLocation>
</comment>
<feature type="domain" description="MotA/TolQ/ExbB proton channel" evidence="10">
    <location>
        <begin position="82"/>
        <end position="195"/>
    </location>
</feature>
<dbReference type="PROSITE" id="PS01307">
    <property type="entry name" value="MOTA"/>
    <property type="match status" value="1"/>
</dbReference>
<keyword evidence="4" id="KW-1003">Cell membrane</keyword>
<evidence type="ECO:0000256" key="3">
    <source>
        <dbReference type="ARBA" id="ARBA00022448"/>
    </source>
</evidence>
<evidence type="ECO:0000313" key="11">
    <source>
        <dbReference type="EMBL" id="MDO7841501.1"/>
    </source>
</evidence>
<evidence type="ECO:0000256" key="9">
    <source>
        <dbReference type="SAM" id="Phobius"/>
    </source>
</evidence>
<accession>A0ABT8ZVB0</accession>
<keyword evidence="8 9" id="KW-0472">Membrane</keyword>
<keyword evidence="12" id="KW-1185">Reference proteome</keyword>
<keyword evidence="6" id="KW-0283">Flagellar rotation</keyword>
<comment type="similarity">
    <text evidence="2">Belongs to the MotA family.</text>
</comment>
<dbReference type="Pfam" id="PF01618">
    <property type="entry name" value="MotA_ExbB"/>
    <property type="match status" value="1"/>
</dbReference>
<dbReference type="EMBL" id="JAUQSZ010000002">
    <property type="protein sequence ID" value="MDO7841501.1"/>
    <property type="molecule type" value="Genomic_DNA"/>
</dbReference>
<protein>
    <submittedName>
        <fullName evidence="11">MotA/TolQ/ExbB proton channel family protein</fullName>
    </submittedName>
</protein>
<evidence type="ECO:0000259" key="10">
    <source>
        <dbReference type="Pfam" id="PF01618"/>
    </source>
</evidence>
<keyword evidence="3" id="KW-0813">Transport</keyword>
<evidence type="ECO:0000256" key="8">
    <source>
        <dbReference type="ARBA" id="ARBA00023136"/>
    </source>
</evidence>
<evidence type="ECO:0000256" key="7">
    <source>
        <dbReference type="ARBA" id="ARBA00022989"/>
    </source>
</evidence>
<evidence type="ECO:0000256" key="5">
    <source>
        <dbReference type="ARBA" id="ARBA00022692"/>
    </source>
</evidence>
<dbReference type="RefSeq" id="WP_304559954.1">
    <property type="nucleotide sequence ID" value="NZ_JAUQSZ010000002.1"/>
</dbReference>
<evidence type="ECO:0000313" key="12">
    <source>
        <dbReference type="Proteomes" id="UP001176468"/>
    </source>
</evidence>
<evidence type="ECO:0000256" key="6">
    <source>
        <dbReference type="ARBA" id="ARBA00022779"/>
    </source>
</evidence>
<feature type="transmembrane region" description="Helical" evidence="9">
    <location>
        <begin position="154"/>
        <end position="178"/>
    </location>
</feature>
<keyword evidence="5 9" id="KW-0812">Transmembrane</keyword>
<keyword evidence="7 9" id="KW-1133">Transmembrane helix</keyword>
<dbReference type="InterPro" id="IPR000540">
    <property type="entry name" value="Flag_MotA_CS"/>
</dbReference>
<reference evidence="11" key="1">
    <citation type="submission" date="2023-07" db="EMBL/GenBank/DDBJ databases">
        <authorList>
            <person name="Kim M.K."/>
        </authorList>
    </citation>
    <scope>NUCLEOTIDE SEQUENCE</scope>
    <source>
        <strain evidence="11">CA1-15</strain>
    </source>
</reference>
<comment type="caution">
    <text evidence="11">The sequence shown here is derived from an EMBL/GenBank/DDBJ whole genome shotgun (WGS) entry which is preliminary data.</text>
</comment>
<organism evidence="11 12">
    <name type="scientific">Sphingomonas immobilis</name>
    <dbReference type="NCBI Taxonomy" id="3063997"/>
    <lineage>
        <taxon>Bacteria</taxon>
        <taxon>Pseudomonadati</taxon>
        <taxon>Pseudomonadota</taxon>
        <taxon>Alphaproteobacteria</taxon>
        <taxon>Sphingomonadales</taxon>
        <taxon>Sphingomonadaceae</taxon>
        <taxon>Sphingomonas</taxon>
    </lineage>
</organism>
<evidence type="ECO:0000256" key="4">
    <source>
        <dbReference type="ARBA" id="ARBA00022475"/>
    </source>
</evidence>
<dbReference type="InterPro" id="IPR047055">
    <property type="entry name" value="MotA-like"/>
</dbReference>
<dbReference type="InterPro" id="IPR002898">
    <property type="entry name" value="MotA_ExbB_proton_chnl"/>
</dbReference>
<dbReference type="Proteomes" id="UP001176468">
    <property type="component" value="Unassembled WGS sequence"/>
</dbReference>
<evidence type="ECO:0000256" key="2">
    <source>
        <dbReference type="ARBA" id="ARBA00008038"/>
    </source>
</evidence>
<dbReference type="PANTHER" id="PTHR30433">
    <property type="entry name" value="CHEMOTAXIS PROTEIN MOTA"/>
    <property type="match status" value="1"/>
</dbReference>